<dbReference type="AlphaFoldDB" id="A0A9D2KNU0"/>
<feature type="compositionally biased region" description="Basic and acidic residues" evidence="1">
    <location>
        <begin position="1"/>
        <end position="12"/>
    </location>
</feature>
<reference evidence="3" key="2">
    <citation type="submission" date="2021-04" db="EMBL/GenBank/DDBJ databases">
        <authorList>
            <person name="Gilroy R."/>
        </authorList>
    </citation>
    <scope>NUCLEOTIDE SEQUENCE</scope>
    <source>
        <strain evidence="3">CHK178-16964</strain>
    </source>
</reference>
<dbReference type="Proteomes" id="UP000823900">
    <property type="component" value="Unassembled WGS sequence"/>
</dbReference>
<keyword evidence="2" id="KW-1133">Transmembrane helix</keyword>
<gene>
    <name evidence="3" type="ORF">IAA07_03720</name>
</gene>
<evidence type="ECO:0000256" key="2">
    <source>
        <dbReference type="SAM" id="Phobius"/>
    </source>
</evidence>
<keyword evidence="2" id="KW-0812">Transmembrane</keyword>
<accession>A0A9D2KNU0</accession>
<evidence type="ECO:0000313" key="3">
    <source>
        <dbReference type="EMBL" id="HJA70675.1"/>
    </source>
</evidence>
<comment type="caution">
    <text evidence="3">The sequence shown here is derived from an EMBL/GenBank/DDBJ whole genome shotgun (WGS) entry which is preliminary data.</text>
</comment>
<evidence type="ECO:0000256" key="1">
    <source>
        <dbReference type="SAM" id="MobiDB-lite"/>
    </source>
</evidence>
<keyword evidence="2" id="KW-0472">Membrane</keyword>
<feature type="region of interest" description="Disordered" evidence="1">
    <location>
        <begin position="1"/>
        <end position="38"/>
    </location>
</feature>
<name>A0A9D2KNU0_9FIRM</name>
<feature type="compositionally biased region" description="Basic and acidic residues" evidence="1">
    <location>
        <begin position="23"/>
        <end position="38"/>
    </location>
</feature>
<sequence>MDEKQLEQEYRKQKTQSAPDLWNRIEKNLKDHPEREKEEKKVLRLRPYGFAAAAAAVLVLAVSVPLLKTADRSGGMEGTTAAAAEAAEGAEKAEAAGAADGYAAESYAAETAAAPQAKPDWAETEAAVSIMEEKPDFDRAESGSSLDLAGTYQLEEEADQDTQQAGFLLTVTRAEDNKIWGNVDTGNWTVMPDAAGRMDGVEITDGSFTVCVTDQDRSLWLRCLISEQDGNPVFLIERMAQDGSWISGGKAVRKGS</sequence>
<proteinExistence type="predicted"/>
<protein>
    <submittedName>
        <fullName evidence="3">Uncharacterized protein</fullName>
    </submittedName>
</protein>
<organism evidence="3 4">
    <name type="scientific">Candidatus Lachnoclostridium stercoravium</name>
    <dbReference type="NCBI Taxonomy" id="2838633"/>
    <lineage>
        <taxon>Bacteria</taxon>
        <taxon>Bacillati</taxon>
        <taxon>Bacillota</taxon>
        <taxon>Clostridia</taxon>
        <taxon>Lachnospirales</taxon>
        <taxon>Lachnospiraceae</taxon>
    </lineage>
</organism>
<feature type="transmembrane region" description="Helical" evidence="2">
    <location>
        <begin position="48"/>
        <end position="67"/>
    </location>
</feature>
<reference evidence="3" key="1">
    <citation type="journal article" date="2021" name="PeerJ">
        <title>Extensive microbial diversity within the chicken gut microbiome revealed by metagenomics and culture.</title>
        <authorList>
            <person name="Gilroy R."/>
            <person name="Ravi A."/>
            <person name="Getino M."/>
            <person name="Pursley I."/>
            <person name="Horton D.L."/>
            <person name="Alikhan N.F."/>
            <person name="Baker D."/>
            <person name="Gharbi K."/>
            <person name="Hall N."/>
            <person name="Watson M."/>
            <person name="Adriaenssens E.M."/>
            <person name="Foster-Nyarko E."/>
            <person name="Jarju S."/>
            <person name="Secka A."/>
            <person name="Antonio M."/>
            <person name="Oren A."/>
            <person name="Chaudhuri R.R."/>
            <person name="La Ragione R."/>
            <person name="Hildebrand F."/>
            <person name="Pallen M.J."/>
        </authorList>
    </citation>
    <scope>NUCLEOTIDE SEQUENCE</scope>
    <source>
        <strain evidence="3">CHK178-16964</strain>
    </source>
</reference>
<dbReference type="EMBL" id="DWZA01000031">
    <property type="protein sequence ID" value="HJA70675.1"/>
    <property type="molecule type" value="Genomic_DNA"/>
</dbReference>
<evidence type="ECO:0000313" key="4">
    <source>
        <dbReference type="Proteomes" id="UP000823900"/>
    </source>
</evidence>